<accession>A0ABN3LKG9</accession>
<keyword evidence="7" id="KW-0444">Lipid biosynthesis</keyword>
<reference evidence="12 13" key="1">
    <citation type="journal article" date="2019" name="Int. J. Syst. Evol. Microbiol.">
        <title>The Global Catalogue of Microorganisms (GCM) 10K type strain sequencing project: providing services to taxonomists for standard genome sequencing and annotation.</title>
        <authorList>
            <consortium name="The Broad Institute Genomics Platform"/>
            <consortium name="The Broad Institute Genome Sequencing Center for Infectious Disease"/>
            <person name="Wu L."/>
            <person name="Ma J."/>
        </authorList>
    </citation>
    <scope>NUCLEOTIDE SEQUENCE [LARGE SCALE GENOMIC DNA]</scope>
    <source>
        <strain evidence="12 13">JCM 16259</strain>
    </source>
</reference>
<evidence type="ECO:0000256" key="8">
    <source>
        <dbReference type="ARBA" id="ARBA00023264"/>
    </source>
</evidence>
<evidence type="ECO:0000256" key="9">
    <source>
        <dbReference type="SAM" id="MobiDB-lite"/>
    </source>
</evidence>
<dbReference type="GO" id="GO:0016301">
    <property type="term" value="F:kinase activity"/>
    <property type="evidence" value="ECO:0007669"/>
    <property type="project" value="UniProtKB-KW"/>
</dbReference>
<dbReference type="SUPFAM" id="SSF111331">
    <property type="entry name" value="NAD kinase/diacylglycerol kinase-like"/>
    <property type="match status" value="1"/>
</dbReference>
<evidence type="ECO:0000256" key="1">
    <source>
        <dbReference type="ARBA" id="ARBA00001946"/>
    </source>
</evidence>
<keyword evidence="3" id="KW-0808">Transferase</keyword>
<evidence type="ECO:0000313" key="13">
    <source>
        <dbReference type="Proteomes" id="UP001500730"/>
    </source>
</evidence>
<evidence type="ECO:0000256" key="2">
    <source>
        <dbReference type="ARBA" id="ARBA00005983"/>
    </source>
</evidence>
<evidence type="ECO:0000313" key="12">
    <source>
        <dbReference type="EMBL" id="GAA2485979.1"/>
    </source>
</evidence>
<gene>
    <name evidence="12" type="ORF">GCM10009858_24870</name>
</gene>
<keyword evidence="7" id="KW-0443">Lipid metabolism</keyword>
<dbReference type="Gene3D" id="3.40.50.10330">
    <property type="entry name" value="Probable inorganic polyphosphate/atp-NAD kinase, domain 1"/>
    <property type="match status" value="1"/>
</dbReference>
<keyword evidence="6" id="KW-0067">ATP-binding</keyword>
<dbReference type="PANTHER" id="PTHR12358:SF106">
    <property type="entry name" value="LIPID KINASE YEGS"/>
    <property type="match status" value="1"/>
</dbReference>
<dbReference type="Pfam" id="PF19279">
    <property type="entry name" value="YegS_C"/>
    <property type="match status" value="1"/>
</dbReference>
<sequence length="367" mass="39108">MLKDYLPWIIAGLVVLALVIGGLVLTRVVPEVAATRRRRPRPPRDHFRTGEDDVPAPLKRAGVVINPTKLADLPTARERITAACLANGWAEPVFYETTVEDPGHGQAAQAVRDGVDIVCTLGGDGTVRNVAGALVGTETALGILPAGTGNLLARNLDLPVALEAAVGVALTGRNRRIDVGELVIGAAPMDDAPDESGDPETHYFLVMSGVGMDAQIMAGTNENLKAKVGWPAYMLSGVKHLVSPEFRISVKVDDELEFRRRARMVVIGNCGRLLGGLVLMPNARVDDGQLDTVIASPRGVVGWVPVATRVATRQRKGHPTLDHKACKEIRVRTDRPVPVQIDGDVIGEASEVSATVRPGCLTVRVSQ</sequence>
<feature type="domain" description="DAGKc" evidence="11">
    <location>
        <begin position="56"/>
        <end position="186"/>
    </location>
</feature>
<name>A0ABN3LKG9_9MICO</name>
<keyword evidence="10" id="KW-0812">Transmembrane</keyword>
<organism evidence="12 13">
    <name type="scientific">Terrabacter carboxydivorans</name>
    <dbReference type="NCBI Taxonomy" id="619730"/>
    <lineage>
        <taxon>Bacteria</taxon>
        <taxon>Bacillati</taxon>
        <taxon>Actinomycetota</taxon>
        <taxon>Actinomycetes</taxon>
        <taxon>Micrococcales</taxon>
        <taxon>Intrasporangiaceae</taxon>
        <taxon>Terrabacter</taxon>
    </lineage>
</organism>
<evidence type="ECO:0000256" key="3">
    <source>
        <dbReference type="ARBA" id="ARBA00022679"/>
    </source>
</evidence>
<keyword evidence="8" id="KW-1208">Phospholipid metabolism</keyword>
<comment type="caution">
    <text evidence="12">The sequence shown here is derived from an EMBL/GenBank/DDBJ whole genome shotgun (WGS) entry which is preliminary data.</text>
</comment>
<dbReference type="EMBL" id="BAAARE010000010">
    <property type="protein sequence ID" value="GAA2485979.1"/>
    <property type="molecule type" value="Genomic_DNA"/>
</dbReference>
<dbReference type="InterPro" id="IPR045540">
    <property type="entry name" value="YegS/DAGK_C"/>
</dbReference>
<dbReference type="Proteomes" id="UP001500730">
    <property type="component" value="Unassembled WGS sequence"/>
</dbReference>
<dbReference type="InterPro" id="IPR016064">
    <property type="entry name" value="NAD/diacylglycerol_kinase_sf"/>
</dbReference>
<evidence type="ECO:0000256" key="7">
    <source>
        <dbReference type="ARBA" id="ARBA00023209"/>
    </source>
</evidence>
<protein>
    <submittedName>
        <fullName evidence="12">Diacylglycerol kinase family protein</fullName>
    </submittedName>
</protein>
<comment type="cofactor">
    <cofactor evidence="1">
        <name>Mg(2+)</name>
        <dbReference type="ChEBI" id="CHEBI:18420"/>
    </cofactor>
</comment>
<evidence type="ECO:0000256" key="5">
    <source>
        <dbReference type="ARBA" id="ARBA00022777"/>
    </source>
</evidence>
<dbReference type="RefSeq" id="WP_344255234.1">
    <property type="nucleotide sequence ID" value="NZ_BAAARE010000010.1"/>
</dbReference>
<feature type="transmembrane region" description="Helical" evidence="10">
    <location>
        <begin position="6"/>
        <end position="29"/>
    </location>
</feature>
<keyword evidence="13" id="KW-1185">Reference proteome</keyword>
<dbReference type="InterPro" id="IPR050187">
    <property type="entry name" value="Lipid_Phosphate_FormReg"/>
</dbReference>
<dbReference type="InterPro" id="IPR001206">
    <property type="entry name" value="Diacylglycerol_kinase_cat_dom"/>
</dbReference>
<dbReference type="PROSITE" id="PS50146">
    <property type="entry name" value="DAGK"/>
    <property type="match status" value="1"/>
</dbReference>
<proteinExistence type="inferred from homology"/>
<dbReference type="PANTHER" id="PTHR12358">
    <property type="entry name" value="SPHINGOSINE KINASE"/>
    <property type="match status" value="1"/>
</dbReference>
<keyword evidence="5 12" id="KW-0418">Kinase</keyword>
<dbReference type="Pfam" id="PF00781">
    <property type="entry name" value="DAGK_cat"/>
    <property type="match status" value="1"/>
</dbReference>
<evidence type="ECO:0000256" key="6">
    <source>
        <dbReference type="ARBA" id="ARBA00022840"/>
    </source>
</evidence>
<keyword evidence="7" id="KW-0594">Phospholipid biosynthesis</keyword>
<evidence type="ECO:0000256" key="4">
    <source>
        <dbReference type="ARBA" id="ARBA00022741"/>
    </source>
</evidence>
<keyword evidence="10" id="KW-0472">Membrane</keyword>
<keyword evidence="10" id="KW-1133">Transmembrane helix</keyword>
<comment type="similarity">
    <text evidence="2">Belongs to the diacylglycerol/lipid kinase family.</text>
</comment>
<evidence type="ECO:0000256" key="10">
    <source>
        <dbReference type="SAM" id="Phobius"/>
    </source>
</evidence>
<feature type="compositionally biased region" description="Basic and acidic residues" evidence="9">
    <location>
        <begin position="42"/>
        <end position="51"/>
    </location>
</feature>
<dbReference type="Gene3D" id="2.60.200.40">
    <property type="match status" value="1"/>
</dbReference>
<keyword evidence="4" id="KW-0547">Nucleotide-binding</keyword>
<evidence type="ECO:0000259" key="11">
    <source>
        <dbReference type="PROSITE" id="PS50146"/>
    </source>
</evidence>
<feature type="region of interest" description="Disordered" evidence="9">
    <location>
        <begin position="34"/>
        <end position="53"/>
    </location>
</feature>
<dbReference type="InterPro" id="IPR017438">
    <property type="entry name" value="ATP-NAD_kinase_N"/>
</dbReference>